<dbReference type="GeneID" id="13542051"/>
<feature type="compositionally biased region" description="Low complexity" evidence="1">
    <location>
        <begin position="144"/>
        <end position="157"/>
    </location>
</feature>
<reference evidence="3" key="1">
    <citation type="journal article" date="2011" name="Proc. Natl. Acad. Sci. U.S.A.">
        <title>Obligate biotrophy features unraveled by the genomic analysis of rust fungi.</title>
        <authorList>
            <person name="Duplessis S."/>
            <person name="Cuomo C.A."/>
            <person name="Lin Y.-C."/>
            <person name="Aerts A."/>
            <person name="Tisserant E."/>
            <person name="Veneault-Fourrey C."/>
            <person name="Joly D.L."/>
            <person name="Hacquard S."/>
            <person name="Amselem J."/>
            <person name="Cantarel B.L."/>
            <person name="Chiu R."/>
            <person name="Coutinho P.M."/>
            <person name="Feau N."/>
            <person name="Field M."/>
            <person name="Frey P."/>
            <person name="Gelhaye E."/>
            <person name="Goldberg J."/>
            <person name="Grabherr M.G."/>
            <person name="Kodira C.D."/>
            <person name="Kohler A."/>
            <person name="Kuees U."/>
            <person name="Lindquist E.A."/>
            <person name="Lucas S.M."/>
            <person name="Mago R."/>
            <person name="Mauceli E."/>
            <person name="Morin E."/>
            <person name="Murat C."/>
            <person name="Pangilinan J.L."/>
            <person name="Park R."/>
            <person name="Pearson M."/>
            <person name="Quesneville H."/>
            <person name="Rouhier N."/>
            <person name="Sakthikumar S."/>
            <person name="Salamov A.A."/>
            <person name="Schmutz J."/>
            <person name="Selles B."/>
            <person name="Shapiro H."/>
            <person name="Tanguay P."/>
            <person name="Tuskan G.A."/>
            <person name="Henrissat B."/>
            <person name="Van de Peer Y."/>
            <person name="Rouze P."/>
            <person name="Ellis J.G."/>
            <person name="Dodds P.N."/>
            <person name="Schein J.E."/>
            <person name="Zhong S."/>
            <person name="Hamelin R.C."/>
            <person name="Grigoriev I.V."/>
            <person name="Szabo L.J."/>
            <person name="Martin F."/>
        </authorList>
    </citation>
    <scope>NUCLEOTIDE SEQUENCE [LARGE SCALE GENOMIC DNA]</scope>
    <source>
        <strain evidence="3">CRL 75-36-700-3 / race SCCL</strain>
    </source>
</reference>
<dbReference type="InParanoid" id="H6QQ49"/>
<sequence length="184" mass="19018">MSANDSDDRSIPDTDLTATASLTAEVRQLKELHGIGNCPSNVRANDHIAYHRNSMRRAWLPEATPNEHSFGQTPSAPASVPTHDGNMGPQPPEDSSHAPSVAVPQTPDNSLNVLSSAYTNTGTLHTSTTETGSGAGNPEDDVTALGQSASGGSSVGANGVVGGPDEEARLACSNAIRMLFWNGS</sequence>
<proteinExistence type="predicted"/>
<feature type="region of interest" description="Disordered" evidence="1">
    <location>
        <begin position="64"/>
        <end position="157"/>
    </location>
</feature>
<dbReference type="OrthoDB" id="10395475at2759"/>
<dbReference type="EMBL" id="DS178269">
    <property type="protein sequence ID" value="EHS64650.1"/>
    <property type="molecule type" value="Genomic_DNA"/>
</dbReference>
<dbReference type="RefSeq" id="XP_003890356.1">
    <property type="nucleotide sequence ID" value="XM_003890307.1"/>
</dbReference>
<evidence type="ECO:0000313" key="2">
    <source>
        <dbReference type="EMBL" id="EHS64650.1"/>
    </source>
</evidence>
<name>H6QQ49_PUCGT</name>
<feature type="compositionally biased region" description="Polar residues" evidence="1">
    <location>
        <begin position="66"/>
        <end position="76"/>
    </location>
</feature>
<protein>
    <submittedName>
        <fullName evidence="2">Uncharacterized protein</fullName>
    </submittedName>
</protein>
<dbReference type="Proteomes" id="UP000008783">
    <property type="component" value="Unassembled WGS sequence"/>
</dbReference>
<evidence type="ECO:0000256" key="1">
    <source>
        <dbReference type="SAM" id="MobiDB-lite"/>
    </source>
</evidence>
<feature type="compositionally biased region" description="Polar residues" evidence="1">
    <location>
        <begin position="106"/>
        <end position="118"/>
    </location>
</feature>
<gene>
    <name evidence="2" type="ORF">PGTG_21001</name>
</gene>
<evidence type="ECO:0000313" key="3">
    <source>
        <dbReference type="Proteomes" id="UP000008783"/>
    </source>
</evidence>
<dbReference type="AlphaFoldDB" id="H6QQ49"/>
<dbReference type="HOGENOM" id="CLU_107702_0_0_1"/>
<feature type="compositionally biased region" description="Low complexity" evidence="1">
    <location>
        <begin position="119"/>
        <end position="131"/>
    </location>
</feature>
<dbReference type="KEGG" id="pgr:PGTG_21001"/>
<accession>H6QQ49</accession>
<organism evidence="2 3">
    <name type="scientific">Puccinia graminis f. sp. tritici (strain CRL 75-36-700-3 / race SCCL)</name>
    <name type="common">Black stem rust fungus</name>
    <dbReference type="NCBI Taxonomy" id="418459"/>
    <lineage>
        <taxon>Eukaryota</taxon>
        <taxon>Fungi</taxon>
        <taxon>Dikarya</taxon>
        <taxon>Basidiomycota</taxon>
        <taxon>Pucciniomycotina</taxon>
        <taxon>Pucciniomycetes</taxon>
        <taxon>Pucciniales</taxon>
        <taxon>Pucciniaceae</taxon>
        <taxon>Puccinia</taxon>
    </lineage>
</organism>
<dbReference type="VEuPathDB" id="FungiDB:PGTG_21001"/>
<keyword evidence="3" id="KW-1185">Reference proteome</keyword>